<comment type="function">
    <text evidence="11">Mediates influx of magnesium ions. Alternates between open and closed states. Activated by low cytoplasmic Mg(2+) levels. Inactive when cytoplasmic Mg(2+) levels are high.</text>
</comment>
<dbReference type="EMBL" id="VCIW01000009">
    <property type="protein sequence ID" value="TLS51514.1"/>
    <property type="molecule type" value="Genomic_DNA"/>
</dbReference>
<dbReference type="InterPro" id="IPR004488">
    <property type="entry name" value="Mg/Co-transport_prot_CorA"/>
</dbReference>
<dbReference type="NCBIfam" id="TIGR00383">
    <property type="entry name" value="corA"/>
    <property type="match status" value="1"/>
</dbReference>
<evidence type="ECO:0000256" key="13">
    <source>
        <dbReference type="SAM" id="Coils"/>
    </source>
</evidence>
<dbReference type="InterPro" id="IPR045861">
    <property type="entry name" value="CorA_cytoplasmic_dom"/>
</dbReference>
<feature type="transmembrane region" description="Helical" evidence="12">
    <location>
        <begin position="285"/>
        <end position="305"/>
    </location>
</feature>
<dbReference type="OrthoDB" id="9803416at2"/>
<gene>
    <name evidence="12 14" type="primary">corA</name>
    <name evidence="14" type="ORF">FE782_15515</name>
</gene>
<evidence type="ECO:0000313" key="15">
    <source>
        <dbReference type="Proteomes" id="UP000309676"/>
    </source>
</evidence>
<feature type="transmembrane region" description="Helical" evidence="12">
    <location>
        <begin position="253"/>
        <end position="273"/>
    </location>
</feature>
<dbReference type="GO" id="GO:0000287">
    <property type="term" value="F:magnesium ion binding"/>
    <property type="evidence" value="ECO:0007669"/>
    <property type="project" value="TreeGrafter"/>
</dbReference>
<dbReference type="GO" id="GO:0015095">
    <property type="term" value="F:magnesium ion transmembrane transporter activity"/>
    <property type="evidence" value="ECO:0007669"/>
    <property type="project" value="UniProtKB-UniRule"/>
</dbReference>
<dbReference type="SUPFAM" id="SSF144083">
    <property type="entry name" value="Magnesium transport protein CorA, transmembrane region"/>
    <property type="match status" value="1"/>
</dbReference>
<evidence type="ECO:0000256" key="9">
    <source>
        <dbReference type="ARBA" id="ARBA00023136"/>
    </source>
</evidence>
<comment type="catalytic activity">
    <reaction evidence="10">
        <text>Mg(2+)(in) = Mg(2+)(out)</text>
        <dbReference type="Rhea" id="RHEA:29827"/>
        <dbReference type="ChEBI" id="CHEBI:18420"/>
    </reaction>
</comment>
<dbReference type="CDD" id="cd12822">
    <property type="entry name" value="TmCorA-like"/>
    <property type="match status" value="1"/>
</dbReference>
<keyword evidence="4 12" id="KW-1003">Cell membrane</keyword>
<dbReference type="RefSeq" id="WP_138195126.1">
    <property type="nucleotide sequence ID" value="NZ_VCIW01000009.1"/>
</dbReference>
<protein>
    <recommendedName>
        <fullName evidence="12">Magnesium transport protein CorA</fullName>
    </recommendedName>
</protein>
<dbReference type="FunFam" id="1.20.58.340:FF:000004">
    <property type="entry name" value="Magnesium transport protein CorA"/>
    <property type="match status" value="1"/>
</dbReference>
<dbReference type="InterPro" id="IPR045863">
    <property type="entry name" value="CorA_TM1_TM2"/>
</dbReference>
<keyword evidence="3 12" id="KW-0813">Transport</keyword>
<evidence type="ECO:0000256" key="6">
    <source>
        <dbReference type="ARBA" id="ARBA00022842"/>
    </source>
</evidence>
<comment type="similarity">
    <text evidence="2 12">Belongs to the CorA metal ion transporter (MIT) (TC 1.A.35) family.</text>
</comment>
<evidence type="ECO:0000256" key="8">
    <source>
        <dbReference type="ARBA" id="ARBA00023065"/>
    </source>
</evidence>
<evidence type="ECO:0000313" key="14">
    <source>
        <dbReference type="EMBL" id="TLS51514.1"/>
    </source>
</evidence>
<evidence type="ECO:0000256" key="12">
    <source>
        <dbReference type="RuleBase" id="RU362010"/>
    </source>
</evidence>
<dbReference type="Pfam" id="PF01544">
    <property type="entry name" value="CorA"/>
    <property type="match status" value="1"/>
</dbReference>
<keyword evidence="7 12" id="KW-1133">Transmembrane helix</keyword>
<evidence type="ECO:0000256" key="11">
    <source>
        <dbReference type="ARBA" id="ARBA00045497"/>
    </source>
</evidence>
<dbReference type="GO" id="GO:0050897">
    <property type="term" value="F:cobalt ion binding"/>
    <property type="evidence" value="ECO:0007669"/>
    <property type="project" value="TreeGrafter"/>
</dbReference>
<evidence type="ECO:0000256" key="1">
    <source>
        <dbReference type="ARBA" id="ARBA00004651"/>
    </source>
</evidence>
<keyword evidence="6 12" id="KW-0460">Magnesium</keyword>
<dbReference type="GO" id="GO:0005886">
    <property type="term" value="C:plasma membrane"/>
    <property type="evidence" value="ECO:0007669"/>
    <property type="project" value="UniProtKB-SubCell"/>
</dbReference>
<name>A0A5R9GE76_9BACL</name>
<keyword evidence="15" id="KW-1185">Reference proteome</keyword>
<evidence type="ECO:0000256" key="4">
    <source>
        <dbReference type="ARBA" id="ARBA00022475"/>
    </source>
</evidence>
<dbReference type="PANTHER" id="PTHR46494:SF1">
    <property type="entry name" value="CORA FAMILY METAL ION TRANSPORTER (EUROFUNG)"/>
    <property type="match status" value="1"/>
</dbReference>
<keyword evidence="13" id="KW-0175">Coiled coil</keyword>
<comment type="subcellular location">
    <subcellularLocation>
        <location evidence="1">Cell membrane</location>
        <topology evidence="1">Multi-pass membrane protein</topology>
    </subcellularLocation>
    <subcellularLocation>
        <location evidence="12">Membrane</location>
        <topology evidence="12">Multi-pass membrane protein</topology>
    </subcellularLocation>
</comment>
<evidence type="ECO:0000256" key="10">
    <source>
        <dbReference type="ARBA" id="ARBA00034269"/>
    </source>
</evidence>
<organism evidence="14 15">
    <name type="scientific">Paenibacillus antri</name>
    <dbReference type="NCBI Taxonomy" id="2582848"/>
    <lineage>
        <taxon>Bacteria</taxon>
        <taxon>Bacillati</taxon>
        <taxon>Bacillota</taxon>
        <taxon>Bacilli</taxon>
        <taxon>Bacillales</taxon>
        <taxon>Paenibacillaceae</taxon>
        <taxon>Paenibacillus</taxon>
    </lineage>
</organism>
<dbReference type="AlphaFoldDB" id="A0A5R9GE76"/>
<evidence type="ECO:0000256" key="7">
    <source>
        <dbReference type="ARBA" id="ARBA00022989"/>
    </source>
</evidence>
<evidence type="ECO:0000256" key="2">
    <source>
        <dbReference type="ARBA" id="ARBA00009765"/>
    </source>
</evidence>
<dbReference type="SUPFAM" id="SSF143865">
    <property type="entry name" value="CorA soluble domain-like"/>
    <property type="match status" value="1"/>
</dbReference>
<dbReference type="Proteomes" id="UP000309676">
    <property type="component" value="Unassembled WGS sequence"/>
</dbReference>
<evidence type="ECO:0000256" key="5">
    <source>
        <dbReference type="ARBA" id="ARBA00022692"/>
    </source>
</evidence>
<reference evidence="14 15" key="1">
    <citation type="submission" date="2019-05" db="EMBL/GenBank/DDBJ databases">
        <authorList>
            <person name="Narsing Rao M.P."/>
            <person name="Li W.J."/>
        </authorList>
    </citation>
    <scope>NUCLEOTIDE SEQUENCE [LARGE SCALE GENOMIC DNA]</scope>
    <source>
        <strain evidence="14 15">SYSU_K30003</strain>
    </source>
</reference>
<dbReference type="Gene3D" id="1.20.58.340">
    <property type="entry name" value="Magnesium transport protein CorA, transmembrane region"/>
    <property type="match status" value="2"/>
</dbReference>
<accession>A0A5R9GE76</accession>
<sequence>MKVRLVQQGVFTQIEDPAEALVQPANGFYWIDASPEELETLQPLFHLHELAVEDVMQEEEQRPKLEIHEGHYFIVVNSIRFDDEEFFFRAVNMFLGKHFIITVTRQKVNELRAVKPLLWEEEVNSPDQFLYHLVDRIVDNYFSVADRIEDKIEKLEEDILRHTKKSHLNEIIGLRSEILYLKKVLGPQKEVIGMLARKELRLIDGTLQKYFADMHENALKVTESFDTFRDLMGNLREAYQSSIASRANEIMRVFTAVTTIFIPLTFITGIYGMNLLNLPGEKNPHFAVILIVTMTLLAVGMFFYFRKREWL</sequence>
<feature type="coiled-coil region" evidence="13">
    <location>
        <begin position="138"/>
        <end position="165"/>
    </location>
</feature>
<evidence type="ECO:0000256" key="3">
    <source>
        <dbReference type="ARBA" id="ARBA00022448"/>
    </source>
</evidence>
<keyword evidence="9 12" id="KW-0472">Membrane</keyword>
<dbReference type="Gene3D" id="3.30.460.20">
    <property type="entry name" value="CorA soluble domain-like"/>
    <property type="match status" value="1"/>
</dbReference>
<dbReference type="GO" id="GO:0015087">
    <property type="term" value="F:cobalt ion transmembrane transporter activity"/>
    <property type="evidence" value="ECO:0007669"/>
    <property type="project" value="UniProtKB-UniRule"/>
</dbReference>
<keyword evidence="8 12" id="KW-0406">Ion transport</keyword>
<keyword evidence="5 12" id="KW-0812">Transmembrane</keyword>
<comment type="caution">
    <text evidence="14">The sequence shown here is derived from an EMBL/GenBank/DDBJ whole genome shotgun (WGS) entry which is preliminary data.</text>
</comment>
<dbReference type="InterPro" id="IPR002523">
    <property type="entry name" value="MgTranspt_CorA/ZnTranspt_ZntB"/>
</dbReference>
<proteinExistence type="inferred from homology"/>
<dbReference type="PANTHER" id="PTHR46494">
    <property type="entry name" value="CORA FAMILY METAL ION TRANSPORTER (EUROFUNG)"/>
    <property type="match status" value="1"/>
</dbReference>